<keyword evidence="8 13" id="KW-0862">Zinc</keyword>
<dbReference type="PROSITE" id="PS50103">
    <property type="entry name" value="ZF_C3H1"/>
    <property type="match status" value="1"/>
</dbReference>
<proteinExistence type="inferred from homology"/>
<evidence type="ECO:0000259" key="15">
    <source>
        <dbReference type="PROSITE" id="PS50020"/>
    </source>
</evidence>
<keyword evidence="3" id="KW-0507">mRNA processing</keyword>
<dbReference type="InterPro" id="IPR036034">
    <property type="entry name" value="PDZ_sf"/>
</dbReference>
<organism evidence="19 20">
    <name type="scientific">Meloidogyne graminicola</name>
    <dbReference type="NCBI Taxonomy" id="189291"/>
    <lineage>
        <taxon>Eukaryota</taxon>
        <taxon>Metazoa</taxon>
        <taxon>Ecdysozoa</taxon>
        <taxon>Nematoda</taxon>
        <taxon>Chromadorea</taxon>
        <taxon>Rhabditida</taxon>
        <taxon>Tylenchina</taxon>
        <taxon>Tylenchomorpha</taxon>
        <taxon>Tylenchoidea</taxon>
        <taxon>Meloidogynidae</taxon>
        <taxon>Meloidogyninae</taxon>
        <taxon>Meloidogyne</taxon>
    </lineage>
</organism>
<dbReference type="PANTHER" id="PTHR10316:SF40">
    <property type="entry name" value="LD27118P"/>
    <property type="match status" value="1"/>
</dbReference>
<evidence type="ECO:0000256" key="7">
    <source>
        <dbReference type="ARBA" id="ARBA00022771"/>
    </source>
</evidence>
<dbReference type="GO" id="GO:0006397">
    <property type="term" value="P:mRNA processing"/>
    <property type="evidence" value="ECO:0007669"/>
    <property type="project" value="UniProtKB-KW"/>
</dbReference>
<keyword evidence="4 13" id="KW-0479">Metal-binding</keyword>
<evidence type="ECO:0000256" key="5">
    <source>
        <dbReference type="ARBA" id="ARBA00022728"/>
    </source>
</evidence>
<evidence type="ECO:0008006" key="21">
    <source>
        <dbReference type="Google" id="ProtNLM"/>
    </source>
</evidence>
<comment type="similarity">
    <text evidence="2">Belongs to the SLT11 family.</text>
</comment>
<keyword evidence="7 13" id="KW-0863">Zinc-finger</keyword>
<dbReference type="InterPro" id="IPR036020">
    <property type="entry name" value="WW_dom_sf"/>
</dbReference>
<evidence type="ECO:0000313" key="20">
    <source>
        <dbReference type="Proteomes" id="UP000605970"/>
    </source>
</evidence>
<evidence type="ECO:0000313" key="19">
    <source>
        <dbReference type="EMBL" id="KAF7635770.1"/>
    </source>
</evidence>
<evidence type="ECO:0000256" key="9">
    <source>
        <dbReference type="ARBA" id="ARBA00022884"/>
    </source>
</evidence>
<dbReference type="FunFam" id="3.30.70.330:FF:000476">
    <property type="entry name" value="Zinc finger CCCH domain-containing protein 4"/>
    <property type="match status" value="1"/>
</dbReference>
<evidence type="ECO:0000256" key="1">
    <source>
        <dbReference type="ARBA" id="ARBA00004123"/>
    </source>
</evidence>
<dbReference type="InterPro" id="IPR000504">
    <property type="entry name" value="RRM_dom"/>
</dbReference>
<feature type="region of interest" description="Disordered" evidence="14">
    <location>
        <begin position="92"/>
        <end position="116"/>
    </location>
</feature>
<dbReference type="SMART" id="SM00360">
    <property type="entry name" value="RRM"/>
    <property type="match status" value="1"/>
</dbReference>
<dbReference type="PANTHER" id="PTHR10316">
    <property type="entry name" value="MEMBRANE ASSOCIATED GUANYLATE KINASE-RELATED"/>
    <property type="match status" value="1"/>
</dbReference>
<gene>
    <name evidence="19" type="ORF">Mgra_00004861</name>
</gene>
<name>A0A8S9ZQS1_9BILA</name>
<dbReference type="PROSITE" id="PS50102">
    <property type="entry name" value="RRM"/>
    <property type="match status" value="1"/>
</dbReference>
<keyword evidence="10" id="KW-0508">mRNA splicing</keyword>
<dbReference type="InterPro" id="IPR012677">
    <property type="entry name" value="Nucleotide-bd_a/b_plait_sf"/>
</dbReference>
<dbReference type="Gene3D" id="2.30.42.10">
    <property type="match status" value="4"/>
</dbReference>
<evidence type="ECO:0000259" key="16">
    <source>
        <dbReference type="PROSITE" id="PS50102"/>
    </source>
</evidence>
<dbReference type="InterPro" id="IPR036855">
    <property type="entry name" value="Znf_CCCH_sf"/>
</dbReference>
<dbReference type="Gene3D" id="3.30.70.330">
    <property type="match status" value="1"/>
</dbReference>
<dbReference type="SMART" id="SM00228">
    <property type="entry name" value="PDZ"/>
    <property type="match status" value="2"/>
</dbReference>
<sequence>MMILLFNNQINVGDSSISRPLPPNWEISYTENGEKFFIDHNTGTTTWDDPRESLSTTPATLTAADFYGCNLDDANVVNGSFFYMENCNRTSQQQEINNNERPTTLGPFKNTNQTSDYKVTKQPMPYEKYGNPASTSNGSFDEIRMGDEHGNNKNDISNNKQQFWMKRFVTGSGPVGGNNGCSYQQLPGLVMPSNYPIFTRNPAELIGQIINVRIQKGSKGLGLSLIGQDGTHIRDEFIQIKSIIPGSSAQAEGTLRSGDVLVYVNQQVNGQNVRSLPHSQLVQMLHDFPIGYRCKMRILRRAQKQRSRTPTAGFRYGYSSDVAPITERVQQMHPNWSAPNSGNQHQQQQKVASFVQRSKTPFGGQQQQQPYLQQQRQTSMYFQQETSDPNNDFHWNCMTLPRSVNKNQQMQQQQIQHQQQPSSNNNLSMNQFIMENRPQPQRIRPSSSTMEFGAANGHFPMQSEKVIVNLLSQANGFGFHLHGGADNQPLLIGSIIPEGAAHLDGRMHVGDQIVEIDGEPTIVSLVPNSPAGRCDQLHVGDCVVAINGMTVDVMSHQQMQQQISASGSTLILTIDPEKRIHDEDPVNSNKSTLSNYAQMGDGTNGIQQLHKQNDFHQSSTYSTLISVQLKRSERGFGFSIRGGSEFGLPVQVRDHALQIKEQLPKQGANRDYFIQNADRALAQTDGTVPYGQLAKITDAGTNEMLRKLARNQPYYNRNLPHICSFFVKGECLRGEECPYRHEKPTDPDDPLSQQNLRDRYYGSNDPVADKLLNRAKALPKLTPPDDPSITTLFLGNLSRDDRLVVTEADIRDYFYQFGEIRQVHVVPQKACAFIQFTSRHSAEMAAERTFEQLTLKGLKIRVRWGQPKSNPITLNEMNDRIFDPVPNLADQIPLPPEEQQRRQLVPTSLVVPNVPPPQPVKGGGPVELRDVNIGGKQQPLQRIHYTSQDPHRLGAKGDVV</sequence>
<dbReference type="GO" id="GO:0005737">
    <property type="term" value="C:cytoplasm"/>
    <property type="evidence" value="ECO:0007669"/>
    <property type="project" value="TreeGrafter"/>
</dbReference>
<keyword evidence="20" id="KW-1185">Reference proteome</keyword>
<dbReference type="CDD" id="cd00201">
    <property type="entry name" value="WW"/>
    <property type="match status" value="1"/>
</dbReference>
<feature type="domain" description="PDZ" evidence="18">
    <location>
        <begin position="467"/>
        <end position="578"/>
    </location>
</feature>
<evidence type="ECO:0000256" key="6">
    <source>
        <dbReference type="ARBA" id="ARBA00022737"/>
    </source>
</evidence>
<dbReference type="Gene3D" id="2.20.70.10">
    <property type="match status" value="1"/>
</dbReference>
<feature type="domain" description="RRM" evidence="16">
    <location>
        <begin position="790"/>
        <end position="867"/>
    </location>
</feature>
<dbReference type="SMART" id="SM00356">
    <property type="entry name" value="ZnF_C3H1"/>
    <property type="match status" value="1"/>
</dbReference>
<feature type="zinc finger region" description="C3H1-type" evidence="13">
    <location>
        <begin position="722"/>
        <end position="744"/>
    </location>
</feature>
<accession>A0A8S9ZQS1</accession>
<keyword evidence="6" id="KW-0677">Repeat</keyword>
<evidence type="ECO:0000256" key="10">
    <source>
        <dbReference type="ARBA" id="ARBA00023187"/>
    </source>
</evidence>
<feature type="compositionally biased region" description="Polar residues" evidence="14">
    <location>
        <begin position="938"/>
        <end position="948"/>
    </location>
</feature>
<dbReference type="FunFam" id="4.10.1000.10:FF:000006">
    <property type="entry name" value="Putative pre-mrna-splicing factor rbm22"/>
    <property type="match status" value="1"/>
</dbReference>
<dbReference type="InterPro" id="IPR001478">
    <property type="entry name" value="PDZ"/>
</dbReference>
<dbReference type="SUPFAM" id="SSF90229">
    <property type="entry name" value="CCCH zinc finger"/>
    <property type="match status" value="1"/>
</dbReference>
<evidence type="ECO:0000256" key="4">
    <source>
        <dbReference type="ARBA" id="ARBA00022723"/>
    </source>
</evidence>
<feature type="region of interest" description="Disordered" evidence="14">
    <location>
        <begin position="406"/>
        <end position="426"/>
    </location>
</feature>
<keyword evidence="5" id="KW-0747">Spliceosome</keyword>
<dbReference type="GO" id="GO:0008270">
    <property type="term" value="F:zinc ion binding"/>
    <property type="evidence" value="ECO:0007669"/>
    <property type="project" value="UniProtKB-KW"/>
</dbReference>
<feature type="compositionally biased region" description="Polar residues" evidence="14">
    <location>
        <begin position="337"/>
        <end position="359"/>
    </location>
</feature>
<feature type="region of interest" description="Disordered" evidence="14">
    <location>
        <begin position="937"/>
        <end position="960"/>
    </location>
</feature>
<keyword evidence="11" id="KW-0539">Nucleus</keyword>
<dbReference type="EMBL" id="JABEBT010000038">
    <property type="protein sequence ID" value="KAF7635770.1"/>
    <property type="molecule type" value="Genomic_DNA"/>
</dbReference>
<feature type="region of interest" description="Disordered" evidence="14">
    <location>
        <begin position="737"/>
        <end position="756"/>
    </location>
</feature>
<dbReference type="GO" id="GO:0007165">
    <property type="term" value="P:signal transduction"/>
    <property type="evidence" value="ECO:0007669"/>
    <property type="project" value="TreeGrafter"/>
</dbReference>
<dbReference type="Pfam" id="PF00397">
    <property type="entry name" value="WW"/>
    <property type="match status" value="1"/>
</dbReference>
<feature type="domain" description="C3H1-type" evidence="17">
    <location>
        <begin position="722"/>
        <end position="744"/>
    </location>
</feature>
<feature type="compositionally biased region" description="Basic and acidic residues" evidence="14">
    <location>
        <begin position="737"/>
        <end position="746"/>
    </location>
</feature>
<reference evidence="19" key="1">
    <citation type="journal article" date="2020" name="Ecol. Evol.">
        <title>Genome structure and content of the rice root-knot nematode (Meloidogyne graminicola).</title>
        <authorList>
            <person name="Phan N.T."/>
            <person name="Danchin E.G.J."/>
            <person name="Klopp C."/>
            <person name="Perfus-Barbeoch L."/>
            <person name="Kozlowski D.K."/>
            <person name="Koutsovoulos G.D."/>
            <person name="Lopez-Roques C."/>
            <person name="Bouchez O."/>
            <person name="Zahm M."/>
            <person name="Besnard G."/>
            <person name="Bellafiore S."/>
        </authorList>
    </citation>
    <scope>NUCLEOTIDE SEQUENCE</scope>
    <source>
        <strain evidence="19">VN-18</strain>
    </source>
</reference>
<evidence type="ECO:0000256" key="12">
    <source>
        <dbReference type="PROSITE-ProRule" id="PRU00176"/>
    </source>
</evidence>
<evidence type="ECO:0000256" key="2">
    <source>
        <dbReference type="ARBA" id="ARBA00007781"/>
    </source>
</evidence>
<dbReference type="InterPro" id="IPR000571">
    <property type="entry name" value="Znf_CCCH"/>
</dbReference>
<evidence type="ECO:0000256" key="13">
    <source>
        <dbReference type="PROSITE-ProRule" id="PRU00723"/>
    </source>
</evidence>
<feature type="domain" description="WW" evidence="15">
    <location>
        <begin position="19"/>
        <end position="52"/>
    </location>
</feature>
<feature type="region of interest" description="Disordered" evidence="14">
    <location>
        <begin position="337"/>
        <end position="372"/>
    </location>
</feature>
<comment type="subcellular location">
    <subcellularLocation>
        <location evidence="1">Nucleus</location>
    </subcellularLocation>
</comment>
<dbReference type="Pfam" id="PF00595">
    <property type="entry name" value="PDZ"/>
    <property type="match status" value="3"/>
</dbReference>
<dbReference type="PROSITE" id="PS01159">
    <property type="entry name" value="WW_DOMAIN_1"/>
    <property type="match status" value="1"/>
</dbReference>
<keyword evidence="9 12" id="KW-0694">RNA-binding</keyword>
<feature type="compositionally biased region" description="Polar residues" evidence="14">
    <location>
        <begin position="92"/>
        <end position="102"/>
    </location>
</feature>
<comment type="caution">
    <text evidence="19">The sequence shown here is derived from an EMBL/GenBank/DDBJ whole genome shotgun (WGS) entry which is preliminary data.</text>
</comment>
<dbReference type="GO" id="GO:0005681">
    <property type="term" value="C:spliceosomal complex"/>
    <property type="evidence" value="ECO:0007669"/>
    <property type="project" value="UniProtKB-KW"/>
</dbReference>
<dbReference type="Proteomes" id="UP000605970">
    <property type="component" value="Unassembled WGS sequence"/>
</dbReference>
<dbReference type="GO" id="GO:0003723">
    <property type="term" value="F:RNA binding"/>
    <property type="evidence" value="ECO:0007669"/>
    <property type="project" value="UniProtKB-UniRule"/>
</dbReference>
<dbReference type="PROSITE" id="PS50106">
    <property type="entry name" value="PDZ"/>
    <property type="match status" value="2"/>
</dbReference>
<dbReference type="AlphaFoldDB" id="A0A8S9ZQS1"/>
<dbReference type="OrthoDB" id="10259600at2759"/>
<protein>
    <recommendedName>
        <fullName evidence="21">RNA-binding motif protein 22</fullName>
    </recommendedName>
</protein>
<dbReference type="PROSITE" id="PS50020">
    <property type="entry name" value="WW_DOMAIN_2"/>
    <property type="match status" value="1"/>
</dbReference>
<dbReference type="GO" id="GO:0008380">
    <property type="term" value="P:RNA splicing"/>
    <property type="evidence" value="ECO:0007669"/>
    <property type="project" value="UniProtKB-KW"/>
</dbReference>
<dbReference type="SUPFAM" id="SSF51045">
    <property type="entry name" value="WW domain"/>
    <property type="match status" value="1"/>
</dbReference>
<dbReference type="SUPFAM" id="SSF50156">
    <property type="entry name" value="PDZ domain-like"/>
    <property type="match status" value="3"/>
</dbReference>
<dbReference type="SUPFAM" id="SSF54928">
    <property type="entry name" value="RNA-binding domain, RBD"/>
    <property type="match status" value="1"/>
</dbReference>
<evidence type="ECO:0000256" key="11">
    <source>
        <dbReference type="ARBA" id="ARBA00023242"/>
    </source>
</evidence>
<dbReference type="InterPro" id="IPR001202">
    <property type="entry name" value="WW_dom"/>
</dbReference>
<dbReference type="CDD" id="cd12224">
    <property type="entry name" value="RRM_RBM22"/>
    <property type="match status" value="1"/>
</dbReference>
<dbReference type="SMART" id="SM00456">
    <property type="entry name" value="WW"/>
    <property type="match status" value="1"/>
</dbReference>
<evidence type="ECO:0000256" key="8">
    <source>
        <dbReference type="ARBA" id="ARBA00022833"/>
    </source>
</evidence>
<feature type="domain" description="PDZ" evidence="18">
    <location>
        <begin position="211"/>
        <end position="285"/>
    </location>
</feature>
<evidence type="ECO:0000259" key="17">
    <source>
        <dbReference type="PROSITE" id="PS50103"/>
    </source>
</evidence>
<evidence type="ECO:0000259" key="18">
    <source>
        <dbReference type="PROSITE" id="PS50106"/>
    </source>
</evidence>
<dbReference type="InterPro" id="IPR035979">
    <property type="entry name" value="RBD_domain_sf"/>
</dbReference>
<evidence type="ECO:0000256" key="3">
    <source>
        <dbReference type="ARBA" id="ARBA00022664"/>
    </source>
</evidence>
<evidence type="ECO:0000256" key="14">
    <source>
        <dbReference type="SAM" id="MobiDB-lite"/>
    </source>
</evidence>
<dbReference type="Pfam" id="PF00076">
    <property type="entry name" value="RRM_1"/>
    <property type="match status" value="1"/>
</dbReference>